<dbReference type="OrthoDB" id="629492at2759"/>
<evidence type="ECO:0000313" key="4">
    <source>
        <dbReference type="Proteomes" id="UP000078343"/>
    </source>
</evidence>
<evidence type="ECO:0000313" key="3">
    <source>
        <dbReference type="EMBL" id="OAP64090.1"/>
    </source>
</evidence>
<dbReference type="CDD" id="cd09917">
    <property type="entry name" value="F-box_SF"/>
    <property type="match status" value="1"/>
</dbReference>
<reference evidence="3 4" key="1">
    <citation type="submission" date="2016-04" db="EMBL/GenBank/DDBJ databases">
        <title>Draft genome of Fonsecaea erecta CBS 125763.</title>
        <authorList>
            <person name="Weiss V.A."/>
            <person name="Vicente V.A."/>
            <person name="Raittz R.T."/>
            <person name="Moreno L.F."/>
            <person name="De Souza E.M."/>
            <person name="Pedrosa F.O."/>
            <person name="Steffens M.B."/>
            <person name="Faoro H."/>
            <person name="Tadra-Sfeir M.Z."/>
            <person name="Najafzadeh M.J."/>
            <person name="Felipe M.S."/>
            <person name="Teixeira M."/>
            <person name="Sun J."/>
            <person name="Xi L."/>
            <person name="Gomes R."/>
            <person name="De Azevedo C.M."/>
            <person name="Salgado C.G."/>
            <person name="Da Silva M.B."/>
            <person name="Nascimento M.F."/>
            <person name="Queiroz-Telles F."/>
            <person name="Attili D.S."/>
            <person name="Gorbushina A."/>
        </authorList>
    </citation>
    <scope>NUCLEOTIDE SEQUENCE [LARGE SCALE GENOMIC DNA]</scope>
    <source>
        <strain evidence="3 4">CBS 125763</strain>
    </source>
</reference>
<dbReference type="InterPro" id="IPR032675">
    <property type="entry name" value="LRR_dom_sf"/>
</dbReference>
<feature type="repeat" description="TPR" evidence="1">
    <location>
        <begin position="49"/>
        <end position="82"/>
    </location>
</feature>
<dbReference type="AlphaFoldDB" id="A0A178ZW97"/>
<evidence type="ECO:0000256" key="1">
    <source>
        <dbReference type="PROSITE-ProRule" id="PRU00339"/>
    </source>
</evidence>
<dbReference type="InterPro" id="IPR011990">
    <property type="entry name" value="TPR-like_helical_dom_sf"/>
</dbReference>
<gene>
    <name evidence="3" type="ORF">AYL99_00062</name>
</gene>
<organism evidence="3 4">
    <name type="scientific">Fonsecaea erecta</name>
    <dbReference type="NCBI Taxonomy" id="1367422"/>
    <lineage>
        <taxon>Eukaryota</taxon>
        <taxon>Fungi</taxon>
        <taxon>Dikarya</taxon>
        <taxon>Ascomycota</taxon>
        <taxon>Pezizomycotina</taxon>
        <taxon>Eurotiomycetes</taxon>
        <taxon>Chaetothyriomycetidae</taxon>
        <taxon>Chaetothyriales</taxon>
        <taxon>Herpotrichiellaceae</taxon>
        <taxon>Fonsecaea</taxon>
    </lineage>
</organism>
<dbReference type="InterPro" id="IPR001810">
    <property type="entry name" value="F-box_dom"/>
</dbReference>
<proteinExistence type="predicted"/>
<dbReference type="EMBL" id="LVYI01000001">
    <property type="protein sequence ID" value="OAP64090.1"/>
    <property type="molecule type" value="Genomic_DNA"/>
</dbReference>
<keyword evidence="1" id="KW-0802">TPR repeat</keyword>
<dbReference type="Pfam" id="PF00646">
    <property type="entry name" value="F-box"/>
    <property type="match status" value="1"/>
</dbReference>
<comment type="caution">
    <text evidence="3">The sequence shown here is derived from an EMBL/GenBank/DDBJ whole genome shotgun (WGS) entry which is preliminary data.</text>
</comment>
<evidence type="ECO:0000259" key="2">
    <source>
        <dbReference type="PROSITE" id="PS50181"/>
    </source>
</evidence>
<name>A0A178ZW97_9EURO</name>
<dbReference type="SUPFAM" id="SSF52047">
    <property type="entry name" value="RNI-like"/>
    <property type="match status" value="1"/>
</dbReference>
<dbReference type="SUPFAM" id="SSF81383">
    <property type="entry name" value="F-box domain"/>
    <property type="match status" value="1"/>
</dbReference>
<dbReference type="Proteomes" id="UP000078343">
    <property type="component" value="Unassembled WGS sequence"/>
</dbReference>
<dbReference type="Gene3D" id="1.20.1280.50">
    <property type="match status" value="1"/>
</dbReference>
<dbReference type="GeneID" id="30004232"/>
<dbReference type="PROSITE" id="PS50005">
    <property type="entry name" value="TPR"/>
    <property type="match status" value="1"/>
</dbReference>
<dbReference type="InterPro" id="IPR036047">
    <property type="entry name" value="F-box-like_dom_sf"/>
</dbReference>
<dbReference type="STRING" id="1367422.A0A178ZW97"/>
<dbReference type="Gene3D" id="3.80.10.10">
    <property type="entry name" value="Ribonuclease Inhibitor"/>
    <property type="match status" value="1"/>
</dbReference>
<dbReference type="RefSeq" id="XP_018697457.1">
    <property type="nucleotide sequence ID" value="XM_018831578.1"/>
</dbReference>
<dbReference type="InterPro" id="IPR019734">
    <property type="entry name" value="TPR_rpt"/>
</dbReference>
<feature type="domain" description="F-box" evidence="2">
    <location>
        <begin position="144"/>
        <end position="191"/>
    </location>
</feature>
<dbReference type="SMART" id="SM00256">
    <property type="entry name" value="FBOX"/>
    <property type="match status" value="1"/>
</dbReference>
<keyword evidence="4" id="KW-1185">Reference proteome</keyword>
<dbReference type="PROSITE" id="PS50181">
    <property type="entry name" value="FBOX"/>
    <property type="match status" value="1"/>
</dbReference>
<accession>A0A178ZW97</accession>
<sequence>MASERRSGQVKGLLEHCLEASKRRDYATALTFVELALKARETDRSISLINILDHRVAVYLRMDRLDQALKDAKAMIRLDPEDARGYIRSGITERRKNNKLGAIRFFKHGLKKVPSSDANHALLAKEMEETAEQMRIEIVHSQARDPFNVLPFEIIEMILSLLSYRSNIHLLRVSRSWNNIVSSSRPLVDTLAFPAPTRSITTRMLNVALKRCRRLKTAMMPPLLPDVAGYFCQVLAQRGRFPALQYFHWKGVPNYADWLPVCQYDLRVIFIDSEITPISVESIVTVLRKCRSLQMATFRYVSGRHDGPVSLHSDSLTALKFHCMGSRLDSGLKTAAISFECPRLRVLSLLHVPTGVLDLSHMTELRDLKVFGTRIHRISLPTSLRQLLLAECCFHGQLFDPGELTPRFNELVELQILDCGGPIKFLFDCIQKTISGKLSKFVITVNEEVAPDLITIMSMPWFQTVKSLQLCDTDFISPHGFQHIKKCLALEELYIERAGSLGTFVSDLIREAVHLRRVTLEECPNVARDIIPWAKERGVEVKISQARTPTASGRRIVEIH</sequence>
<dbReference type="Gene3D" id="1.25.40.10">
    <property type="entry name" value="Tetratricopeptide repeat domain"/>
    <property type="match status" value="1"/>
</dbReference>
<protein>
    <recommendedName>
        <fullName evidence="2">F-box domain-containing protein</fullName>
    </recommendedName>
</protein>
<dbReference type="SUPFAM" id="SSF48452">
    <property type="entry name" value="TPR-like"/>
    <property type="match status" value="1"/>
</dbReference>